<dbReference type="AlphaFoldDB" id="G7YK38"/>
<evidence type="ECO:0000256" key="1">
    <source>
        <dbReference type="SAM" id="MobiDB-lite"/>
    </source>
</evidence>
<reference key="2">
    <citation type="submission" date="2011-10" db="EMBL/GenBank/DDBJ databases">
        <title>The genome and transcriptome sequence of Clonorchis sinensis provide insights into the carcinogenic liver fluke.</title>
        <authorList>
            <person name="Wang X."/>
            <person name="Huang Y."/>
            <person name="Chen W."/>
            <person name="Liu H."/>
            <person name="Guo L."/>
            <person name="Chen Y."/>
            <person name="Luo F."/>
            <person name="Zhou W."/>
            <person name="Sun J."/>
            <person name="Mao Q."/>
            <person name="Liang P."/>
            <person name="Zhou C."/>
            <person name="Tian Y."/>
            <person name="Men J."/>
            <person name="Lv X."/>
            <person name="Huang L."/>
            <person name="Zhou J."/>
            <person name="Hu Y."/>
            <person name="Li R."/>
            <person name="Zhang F."/>
            <person name="Lei H."/>
            <person name="Li X."/>
            <person name="Hu X."/>
            <person name="Liang C."/>
            <person name="Xu J."/>
            <person name="Wu Z."/>
            <person name="Yu X."/>
        </authorList>
    </citation>
    <scope>NUCLEOTIDE SEQUENCE</scope>
    <source>
        <strain>Henan</strain>
    </source>
</reference>
<dbReference type="EMBL" id="DF143470">
    <property type="protein sequence ID" value="GAA53320.1"/>
    <property type="molecule type" value="Genomic_DNA"/>
</dbReference>
<keyword evidence="2" id="KW-1133">Transmembrane helix</keyword>
<reference evidence="3" key="1">
    <citation type="journal article" date="2011" name="Genome Biol.">
        <title>The draft genome of the carcinogenic human liver fluke Clonorchis sinensis.</title>
        <authorList>
            <person name="Wang X."/>
            <person name="Chen W."/>
            <person name="Huang Y."/>
            <person name="Sun J."/>
            <person name="Men J."/>
            <person name="Liu H."/>
            <person name="Luo F."/>
            <person name="Guo L."/>
            <person name="Lv X."/>
            <person name="Deng C."/>
            <person name="Zhou C."/>
            <person name="Fan Y."/>
            <person name="Li X."/>
            <person name="Huang L."/>
            <person name="Hu Y."/>
            <person name="Liang C."/>
            <person name="Hu X."/>
            <person name="Xu J."/>
            <person name="Yu X."/>
        </authorList>
    </citation>
    <scope>NUCLEOTIDE SEQUENCE [LARGE SCALE GENOMIC DNA]</scope>
    <source>
        <strain evidence="3">Henan</strain>
    </source>
</reference>
<keyword evidence="2" id="KW-0472">Membrane</keyword>
<dbReference type="Proteomes" id="UP000008909">
    <property type="component" value="Unassembled WGS sequence"/>
</dbReference>
<evidence type="ECO:0000313" key="4">
    <source>
        <dbReference type="Proteomes" id="UP000008909"/>
    </source>
</evidence>
<protein>
    <submittedName>
        <fullName evidence="3">Uncharacterized protein</fullName>
    </submittedName>
</protein>
<feature type="transmembrane region" description="Helical" evidence="2">
    <location>
        <begin position="437"/>
        <end position="463"/>
    </location>
</feature>
<keyword evidence="2" id="KW-0812">Transmembrane</keyword>
<evidence type="ECO:0000256" key="2">
    <source>
        <dbReference type="SAM" id="Phobius"/>
    </source>
</evidence>
<keyword evidence="4" id="KW-1185">Reference proteome</keyword>
<sequence length="468" mass="52792">MPYSGCDRIIMPDAFVPAVCSSQEFTRYDSPIVSSKKPNSLRMGANCSHSTEIYITGYPVMRPVIRKSRYIRRPSSVGYSNHRNNLNWGVIVVDVVPLTRGKAGKQPVCNRYKKRGHLAKAFRPAPTFETNAAVINQVTGSETPESVLHANAPTSRVKPPYHVEIQVNNALMTYGPKTSGEVAVCNEKSWQDNLVPTDKSKPRQAPVRLPNHAREDVKLLGTKNVNALDEDVTANETIRIAEGKGPNLLGRDWLQQLPILILNQISTLPEVQSLIRNYKEIFSEQKTNKFSVGKEDKVLVTVFPTHADLAVTKSTSDYAHSNQWKAGKNHGPITCFLSVCGFVQFQDSSLTKMSKRRALTLSHSLVRNIAVVFPSSNRRRHKESQCRTRKASQRRRRTRRSQSRRSQLEPRFNAMLATFDNQVDAHRKALHIIRRTLWLYGTEAPVSTLVLLSLMIVMMMIFISLHLV</sequence>
<evidence type="ECO:0000313" key="3">
    <source>
        <dbReference type="EMBL" id="GAA53320.1"/>
    </source>
</evidence>
<name>G7YK38_CLOSI</name>
<organism evidence="3 4">
    <name type="scientific">Clonorchis sinensis</name>
    <name type="common">Chinese liver fluke</name>
    <dbReference type="NCBI Taxonomy" id="79923"/>
    <lineage>
        <taxon>Eukaryota</taxon>
        <taxon>Metazoa</taxon>
        <taxon>Spiralia</taxon>
        <taxon>Lophotrochozoa</taxon>
        <taxon>Platyhelminthes</taxon>
        <taxon>Trematoda</taxon>
        <taxon>Digenea</taxon>
        <taxon>Opisthorchiida</taxon>
        <taxon>Opisthorchiata</taxon>
        <taxon>Opisthorchiidae</taxon>
        <taxon>Clonorchis</taxon>
    </lineage>
</organism>
<gene>
    <name evidence="3" type="ORF">CLF_109993</name>
</gene>
<feature type="region of interest" description="Disordered" evidence="1">
    <location>
        <begin position="377"/>
        <end position="407"/>
    </location>
</feature>
<proteinExistence type="predicted"/>
<feature type="compositionally biased region" description="Basic residues" evidence="1">
    <location>
        <begin position="377"/>
        <end position="403"/>
    </location>
</feature>
<accession>G7YK38</accession>